<feature type="compositionally biased region" description="Basic and acidic residues" evidence="9">
    <location>
        <begin position="268"/>
        <end position="278"/>
    </location>
</feature>
<evidence type="ECO:0000256" key="3">
    <source>
        <dbReference type="ARBA" id="ARBA00022692"/>
    </source>
</evidence>
<evidence type="ECO:0000256" key="2">
    <source>
        <dbReference type="ARBA" id="ARBA00022448"/>
    </source>
</evidence>
<evidence type="ECO:0000259" key="11">
    <source>
        <dbReference type="PROSITE" id="PS51847"/>
    </source>
</evidence>
<feature type="domain" description="SMP-LTD" evidence="11">
    <location>
        <begin position="337"/>
        <end position="545"/>
    </location>
</feature>
<evidence type="ECO:0000256" key="1">
    <source>
        <dbReference type="ARBA" id="ARBA00004586"/>
    </source>
</evidence>
<dbReference type="GO" id="GO:0008289">
    <property type="term" value="F:lipid binding"/>
    <property type="evidence" value="ECO:0007669"/>
    <property type="project" value="UniProtKB-KW"/>
</dbReference>
<keyword evidence="13" id="KW-1185">Reference proteome</keyword>
<keyword evidence="3" id="KW-0812">Transmembrane</keyword>
<gene>
    <name evidence="12" type="ORF">Taro_026445</name>
</gene>
<evidence type="ECO:0000256" key="9">
    <source>
        <dbReference type="SAM" id="MobiDB-lite"/>
    </source>
</evidence>
<keyword evidence="5" id="KW-1133">Transmembrane helix</keyword>
<feature type="chain" id="PRO_5032323305" description="SMP-LTD domain-containing protein" evidence="10">
    <location>
        <begin position="18"/>
        <end position="545"/>
    </location>
</feature>
<sequence>MWGVLFGFLIGALAVLAAEAVALLKALEWLSRKRKPEPSEAELAHDLDGEQSLAYAKSKKGIVWLLETDKVSWATSDQSTSKVLKEQKVRKGIVEVSPTKKYARIENQILTLEDTDGFQEASIQLEDCAIMAVSGSNLPSRKWAKRYPLKVESKKSAIYRGSKTFYLFLETSWEKEAWCKALRLASCSDRGKWERFVKLTRDFHHYISLLNAEYPSFLKPSEFVEATDKTSKIDASSRVRYFLKRLAKKAAKGTAENKASTISSSNRGETRVGEKLHSLQDTSSSTGVVKSSSTDKLSSSSVQDLSHSTIPTISHFGSQNQSSLSSDLASSERFAVDEGTLCWNLLFSRLFFDAKRSTDMNRFIKERIQKSLSNMRTPSYIGGITCTHLDLGDIPLHIRSMRVLPMDLNDVWAFEVDVEYSGGILLDIETHLDVREPDFERGLVDRSLEPSTAEVTSDLLEGFEHYKNKLKCSSDTTGKMENKIVDDKPDVLKPSKSTNWASTYVSRWKAIVHSVAAQVSQLALMSSPMLTGMEILPQATMGQGI</sequence>
<dbReference type="GO" id="GO:0005789">
    <property type="term" value="C:endoplasmic reticulum membrane"/>
    <property type="evidence" value="ECO:0007669"/>
    <property type="project" value="UniProtKB-SubCell"/>
</dbReference>
<evidence type="ECO:0000256" key="10">
    <source>
        <dbReference type="SAM" id="SignalP"/>
    </source>
</evidence>
<dbReference type="InterPro" id="IPR057080">
    <property type="entry name" value="PH_SMPa"/>
</dbReference>
<dbReference type="GO" id="GO:0006869">
    <property type="term" value="P:lipid transport"/>
    <property type="evidence" value="ECO:0007669"/>
    <property type="project" value="UniProtKB-KW"/>
</dbReference>
<evidence type="ECO:0000256" key="7">
    <source>
        <dbReference type="ARBA" id="ARBA00023121"/>
    </source>
</evidence>
<evidence type="ECO:0000256" key="4">
    <source>
        <dbReference type="ARBA" id="ARBA00022824"/>
    </source>
</evidence>
<reference evidence="12" key="1">
    <citation type="submission" date="2017-07" db="EMBL/GenBank/DDBJ databases">
        <title>Taro Niue Genome Assembly and Annotation.</title>
        <authorList>
            <person name="Atibalentja N."/>
            <person name="Keating K."/>
            <person name="Fields C.J."/>
        </authorList>
    </citation>
    <scope>NUCLEOTIDE SEQUENCE</scope>
    <source>
        <strain evidence="12">Niue_2</strain>
        <tissue evidence="12">Leaf</tissue>
    </source>
</reference>
<dbReference type="PROSITE" id="PS51847">
    <property type="entry name" value="SMP"/>
    <property type="match status" value="1"/>
</dbReference>
<dbReference type="PANTHER" id="PTHR13466:SF0">
    <property type="entry name" value="SMP-LTD DOMAIN-CONTAINING PROTEIN"/>
    <property type="match status" value="1"/>
</dbReference>
<comment type="subcellular location">
    <subcellularLocation>
        <location evidence="1">Endoplasmic reticulum membrane</location>
    </subcellularLocation>
</comment>
<dbReference type="InterPro" id="IPR031468">
    <property type="entry name" value="SMP_LBD"/>
</dbReference>
<dbReference type="AlphaFoldDB" id="A0A843VRB4"/>
<protein>
    <recommendedName>
        <fullName evidence="11">SMP-LTD domain-containing protein</fullName>
    </recommendedName>
</protein>
<dbReference type="Proteomes" id="UP000652761">
    <property type="component" value="Unassembled WGS sequence"/>
</dbReference>
<name>A0A843VRB4_COLES</name>
<evidence type="ECO:0000256" key="6">
    <source>
        <dbReference type="ARBA" id="ARBA00023055"/>
    </source>
</evidence>
<feature type="compositionally biased region" description="Low complexity" evidence="9">
    <location>
        <begin position="281"/>
        <end position="303"/>
    </location>
</feature>
<keyword evidence="7" id="KW-0446">Lipid-binding</keyword>
<evidence type="ECO:0000256" key="5">
    <source>
        <dbReference type="ARBA" id="ARBA00022989"/>
    </source>
</evidence>
<dbReference type="EMBL" id="NMUH01001598">
    <property type="protein sequence ID" value="MQL93789.1"/>
    <property type="molecule type" value="Genomic_DNA"/>
</dbReference>
<keyword evidence="4" id="KW-0256">Endoplasmic reticulum</keyword>
<evidence type="ECO:0000313" key="13">
    <source>
        <dbReference type="Proteomes" id="UP000652761"/>
    </source>
</evidence>
<dbReference type="SUPFAM" id="SSF50729">
    <property type="entry name" value="PH domain-like"/>
    <property type="match status" value="1"/>
</dbReference>
<organism evidence="12 13">
    <name type="scientific">Colocasia esculenta</name>
    <name type="common">Wild taro</name>
    <name type="synonym">Arum esculentum</name>
    <dbReference type="NCBI Taxonomy" id="4460"/>
    <lineage>
        <taxon>Eukaryota</taxon>
        <taxon>Viridiplantae</taxon>
        <taxon>Streptophyta</taxon>
        <taxon>Embryophyta</taxon>
        <taxon>Tracheophyta</taxon>
        <taxon>Spermatophyta</taxon>
        <taxon>Magnoliopsida</taxon>
        <taxon>Liliopsida</taxon>
        <taxon>Araceae</taxon>
        <taxon>Aroideae</taxon>
        <taxon>Colocasieae</taxon>
        <taxon>Colocasia</taxon>
    </lineage>
</organism>
<accession>A0A843VRB4</accession>
<feature type="region of interest" description="Disordered" evidence="9">
    <location>
        <begin position="257"/>
        <end position="303"/>
    </location>
</feature>
<dbReference type="Pfam" id="PF23065">
    <property type="entry name" value="PH_SMPa"/>
    <property type="match status" value="1"/>
</dbReference>
<comment type="caution">
    <text evidence="12">The sequence shown here is derived from an EMBL/GenBank/DDBJ whole genome shotgun (WGS) entry which is preliminary data.</text>
</comment>
<dbReference type="PANTHER" id="PTHR13466">
    <property type="entry name" value="TEX2 PROTEIN-RELATED"/>
    <property type="match status" value="1"/>
</dbReference>
<evidence type="ECO:0000313" key="12">
    <source>
        <dbReference type="EMBL" id="MQL93789.1"/>
    </source>
</evidence>
<keyword evidence="2" id="KW-0813">Transport</keyword>
<evidence type="ECO:0000256" key="8">
    <source>
        <dbReference type="ARBA" id="ARBA00023136"/>
    </source>
</evidence>
<keyword evidence="10" id="KW-0732">Signal</keyword>
<keyword evidence="8" id="KW-0472">Membrane</keyword>
<feature type="compositionally biased region" description="Polar residues" evidence="9">
    <location>
        <begin position="257"/>
        <end position="267"/>
    </location>
</feature>
<feature type="signal peptide" evidence="10">
    <location>
        <begin position="1"/>
        <end position="17"/>
    </location>
</feature>
<dbReference type="OrthoDB" id="26740at2759"/>
<proteinExistence type="predicted"/>
<keyword evidence="6" id="KW-0445">Lipid transport</keyword>